<reference evidence="1" key="1">
    <citation type="submission" date="2022-08" db="EMBL/GenBank/DDBJ databases">
        <title>Genome sequencing of Nocardioides sp. STR2.</title>
        <authorList>
            <person name="So Y."/>
        </authorList>
    </citation>
    <scope>NUCLEOTIDE SEQUENCE</scope>
    <source>
        <strain evidence="1">STR2</strain>
    </source>
</reference>
<evidence type="ECO:0008006" key="3">
    <source>
        <dbReference type="Google" id="ProtNLM"/>
    </source>
</evidence>
<evidence type="ECO:0000313" key="1">
    <source>
        <dbReference type="EMBL" id="MCY4728307.1"/>
    </source>
</evidence>
<gene>
    <name evidence="1" type="ORF">NYO98_18650</name>
</gene>
<dbReference type="Proteomes" id="UP001074726">
    <property type="component" value="Unassembled WGS sequence"/>
</dbReference>
<organism evidence="1 2">
    <name type="scientific">Nocardioides pini</name>
    <dbReference type="NCBI Taxonomy" id="2975053"/>
    <lineage>
        <taxon>Bacteria</taxon>
        <taxon>Bacillati</taxon>
        <taxon>Actinomycetota</taxon>
        <taxon>Actinomycetes</taxon>
        <taxon>Propionibacteriales</taxon>
        <taxon>Nocardioidaceae</taxon>
        <taxon>Nocardioides</taxon>
    </lineage>
</organism>
<proteinExistence type="predicted"/>
<dbReference type="EMBL" id="JAPPUX010000005">
    <property type="protein sequence ID" value="MCY4728307.1"/>
    <property type="molecule type" value="Genomic_DNA"/>
</dbReference>
<dbReference type="PANTHER" id="PTHR32011:SF2">
    <property type="entry name" value="OS08G0472400 PROTEIN"/>
    <property type="match status" value="1"/>
</dbReference>
<name>A0ABT4CK93_9ACTN</name>
<accession>A0ABT4CK93</accession>
<evidence type="ECO:0000313" key="2">
    <source>
        <dbReference type="Proteomes" id="UP001074726"/>
    </source>
</evidence>
<dbReference type="RefSeq" id="WP_268113290.1">
    <property type="nucleotide sequence ID" value="NZ_JAPPUX010000005.1"/>
</dbReference>
<comment type="caution">
    <text evidence="1">The sequence shown here is derived from an EMBL/GenBank/DDBJ whole genome shotgun (WGS) entry which is preliminary data.</text>
</comment>
<dbReference type="PANTHER" id="PTHR32011">
    <property type="entry name" value="OS08G0472400 PROTEIN"/>
    <property type="match status" value="1"/>
</dbReference>
<protein>
    <recommendedName>
        <fullName evidence="3">SMI1/KNR4 family protein</fullName>
    </recommendedName>
</protein>
<sequence length="189" mass="21453">MSAVVMIAVQRLRERRIELDDGLTDAEIDAVQHRLGFVFGPEHRDLLQEALPVGDGWPDWRRDDDTDLRRRLDWPVEGIVGHVRAGHFWPDSWGSRPVEVAQAERVARGRLALLPSLVPVYGHRYLVADAAYVPSPVFSVYGSDVIVFGDDLLDYVAREHHVPPRHESPHRTHVPFWSDLAMGADDDEL</sequence>
<keyword evidence="2" id="KW-1185">Reference proteome</keyword>